<feature type="transmembrane region" description="Helical" evidence="1">
    <location>
        <begin position="29"/>
        <end position="49"/>
    </location>
</feature>
<keyword evidence="1" id="KW-0812">Transmembrane</keyword>
<sequence length="72" mass="8300">MTTGRQDACVVVTSRDPEQQKKINHYVNLSRISVLGIIFFISFPCALYNCCTKKPNNNNTTRTENEIEMDRM</sequence>
<protein>
    <submittedName>
        <fullName evidence="2">Uncharacterized protein</fullName>
    </submittedName>
</protein>
<proteinExistence type="predicted"/>
<dbReference type="EMBL" id="GBXM01021999">
    <property type="protein sequence ID" value="JAH86578.1"/>
    <property type="molecule type" value="Transcribed_RNA"/>
</dbReference>
<reference evidence="2" key="1">
    <citation type="submission" date="2014-11" db="EMBL/GenBank/DDBJ databases">
        <authorList>
            <person name="Amaro Gonzalez C."/>
        </authorList>
    </citation>
    <scope>NUCLEOTIDE SEQUENCE</scope>
</reference>
<accession>A0A0E9WAR1</accession>
<keyword evidence="1" id="KW-1133">Transmembrane helix</keyword>
<evidence type="ECO:0000256" key="1">
    <source>
        <dbReference type="SAM" id="Phobius"/>
    </source>
</evidence>
<reference evidence="2" key="2">
    <citation type="journal article" date="2015" name="Fish Shellfish Immunol.">
        <title>Early steps in the European eel (Anguilla anguilla)-Vibrio vulnificus interaction in the gills: Role of the RtxA13 toxin.</title>
        <authorList>
            <person name="Callol A."/>
            <person name="Pajuelo D."/>
            <person name="Ebbesson L."/>
            <person name="Teles M."/>
            <person name="MacKenzie S."/>
            <person name="Amaro C."/>
        </authorList>
    </citation>
    <scope>NUCLEOTIDE SEQUENCE</scope>
</reference>
<keyword evidence="1" id="KW-0472">Membrane</keyword>
<organism evidence="2">
    <name type="scientific">Anguilla anguilla</name>
    <name type="common">European freshwater eel</name>
    <name type="synonym">Muraena anguilla</name>
    <dbReference type="NCBI Taxonomy" id="7936"/>
    <lineage>
        <taxon>Eukaryota</taxon>
        <taxon>Metazoa</taxon>
        <taxon>Chordata</taxon>
        <taxon>Craniata</taxon>
        <taxon>Vertebrata</taxon>
        <taxon>Euteleostomi</taxon>
        <taxon>Actinopterygii</taxon>
        <taxon>Neopterygii</taxon>
        <taxon>Teleostei</taxon>
        <taxon>Anguilliformes</taxon>
        <taxon>Anguillidae</taxon>
        <taxon>Anguilla</taxon>
    </lineage>
</organism>
<dbReference type="AlphaFoldDB" id="A0A0E9WAR1"/>
<evidence type="ECO:0000313" key="2">
    <source>
        <dbReference type="EMBL" id="JAH86578.1"/>
    </source>
</evidence>
<name>A0A0E9WAR1_ANGAN</name>